<sequence>MNIFEKFEQSFERLMEGSVGRLFRSPIQPAEIGRKLERAMISRQVVSVDGTLVPNDFRVTMHPLDMVQFADYMTSLTKQMEAWITETAQDRGFKVVDRVRVQIAADQGVPRRAIQITAAIADRPAITPSAQEQIQRTEVFRVIRETSGITPVRLLFVDGPRKGEEVVLRKAVTTLGRALDNDIIFETGDVSRHHARLEFVEQGLKVIDLDSTNGTRVNGKVIRSHPVQVGDEVTFGTLKASVLPYAGKA</sequence>
<protein>
    <submittedName>
        <fullName evidence="2">Forkhead-associated</fullName>
    </submittedName>
</protein>
<dbReference type="PANTHER" id="PTHR23308">
    <property type="entry name" value="NUCLEAR INHIBITOR OF PROTEIN PHOSPHATASE-1"/>
    <property type="match status" value="1"/>
</dbReference>
<feature type="domain" description="FHA" evidence="1">
    <location>
        <begin position="173"/>
        <end position="222"/>
    </location>
</feature>
<dbReference type="SMART" id="SM00240">
    <property type="entry name" value="FHA"/>
    <property type="match status" value="1"/>
</dbReference>
<proteinExistence type="predicted"/>
<dbReference type="InterPro" id="IPR008984">
    <property type="entry name" value="SMAD_FHA_dom_sf"/>
</dbReference>
<name>A0A6J4UUF9_9BACT</name>
<dbReference type="PROSITE" id="PS50006">
    <property type="entry name" value="FHA_DOMAIN"/>
    <property type="match status" value="1"/>
</dbReference>
<dbReference type="InterPro" id="IPR000253">
    <property type="entry name" value="FHA_dom"/>
</dbReference>
<dbReference type="EMBL" id="CADCWH010000213">
    <property type="protein sequence ID" value="CAA9556823.1"/>
    <property type="molecule type" value="Genomic_DNA"/>
</dbReference>
<dbReference type="InterPro" id="IPR050923">
    <property type="entry name" value="Cell_Proc_Reg/RNA_Proc"/>
</dbReference>
<dbReference type="InterPro" id="IPR042287">
    <property type="entry name" value="FhaA_N_sf"/>
</dbReference>
<dbReference type="InterPro" id="IPR022128">
    <property type="entry name" value="FhaA_N"/>
</dbReference>
<evidence type="ECO:0000259" key="1">
    <source>
        <dbReference type="PROSITE" id="PS50006"/>
    </source>
</evidence>
<dbReference type="Gene3D" id="3.30.2320.60">
    <property type="entry name" value="FhaA, phosphopeptide-binding domain (DUF3662)"/>
    <property type="match status" value="1"/>
</dbReference>
<dbReference type="SUPFAM" id="SSF49879">
    <property type="entry name" value="SMAD/FHA domain"/>
    <property type="match status" value="1"/>
</dbReference>
<dbReference type="Pfam" id="PF12401">
    <property type="entry name" value="FhaA_N"/>
    <property type="match status" value="1"/>
</dbReference>
<gene>
    <name evidence="2" type="ORF">AVDCRST_MAG70-1352</name>
</gene>
<dbReference type="Gene3D" id="2.60.200.20">
    <property type="match status" value="1"/>
</dbReference>
<dbReference type="AlphaFoldDB" id="A0A6J4UUF9"/>
<reference evidence="2" key="1">
    <citation type="submission" date="2020-02" db="EMBL/GenBank/DDBJ databases">
        <authorList>
            <person name="Meier V. D."/>
        </authorList>
    </citation>
    <scope>NUCLEOTIDE SEQUENCE</scope>
    <source>
        <strain evidence="2">AVDCRST_MAG70</strain>
    </source>
</reference>
<dbReference type="Pfam" id="PF00498">
    <property type="entry name" value="FHA"/>
    <property type="match status" value="1"/>
</dbReference>
<organism evidence="2">
    <name type="scientific">uncultured Thermomicrobiales bacterium</name>
    <dbReference type="NCBI Taxonomy" id="1645740"/>
    <lineage>
        <taxon>Bacteria</taxon>
        <taxon>Pseudomonadati</taxon>
        <taxon>Thermomicrobiota</taxon>
        <taxon>Thermomicrobia</taxon>
        <taxon>Thermomicrobiales</taxon>
        <taxon>environmental samples</taxon>
    </lineage>
</organism>
<dbReference type="CDD" id="cd00060">
    <property type="entry name" value="FHA"/>
    <property type="match status" value="1"/>
</dbReference>
<accession>A0A6J4UUF9</accession>
<evidence type="ECO:0000313" key="2">
    <source>
        <dbReference type="EMBL" id="CAA9556823.1"/>
    </source>
</evidence>